<dbReference type="AlphaFoldDB" id="A0AAE1A3H3"/>
<feature type="region of interest" description="Disordered" evidence="3">
    <location>
        <begin position="1"/>
        <end position="64"/>
    </location>
</feature>
<dbReference type="EMBL" id="JAWDGP010002751">
    <property type="protein sequence ID" value="KAK3780277.1"/>
    <property type="molecule type" value="Genomic_DNA"/>
</dbReference>
<accession>A0AAE1A3H3</accession>
<evidence type="ECO:0008006" key="6">
    <source>
        <dbReference type="Google" id="ProtNLM"/>
    </source>
</evidence>
<dbReference type="InterPro" id="IPR050216">
    <property type="entry name" value="LRR_domain-containing"/>
</dbReference>
<evidence type="ECO:0000256" key="2">
    <source>
        <dbReference type="ARBA" id="ARBA00022737"/>
    </source>
</evidence>
<dbReference type="Proteomes" id="UP001283361">
    <property type="component" value="Unassembled WGS sequence"/>
</dbReference>
<evidence type="ECO:0000313" key="4">
    <source>
        <dbReference type="EMBL" id="KAK3780277.1"/>
    </source>
</evidence>
<name>A0AAE1A3H3_9GAST</name>
<reference evidence="4" key="1">
    <citation type="journal article" date="2023" name="G3 (Bethesda)">
        <title>A reference genome for the long-term kleptoplast-retaining sea slug Elysia crispata morphotype clarki.</title>
        <authorList>
            <person name="Eastman K.E."/>
            <person name="Pendleton A.L."/>
            <person name="Shaikh M.A."/>
            <person name="Suttiyut T."/>
            <person name="Ogas R."/>
            <person name="Tomko P."/>
            <person name="Gavelis G."/>
            <person name="Widhalm J.R."/>
            <person name="Wisecaver J.H."/>
        </authorList>
    </citation>
    <scope>NUCLEOTIDE SEQUENCE</scope>
    <source>
        <strain evidence="4">ECLA1</strain>
    </source>
</reference>
<proteinExistence type="predicted"/>
<dbReference type="PANTHER" id="PTHR48051">
    <property type="match status" value="1"/>
</dbReference>
<dbReference type="Gene3D" id="3.80.10.10">
    <property type="entry name" value="Ribonuclease Inhibitor"/>
    <property type="match status" value="1"/>
</dbReference>
<evidence type="ECO:0000313" key="5">
    <source>
        <dbReference type="Proteomes" id="UP001283361"/>
    </source>
</evidence>
<keyword evidence="2" id="KW-0677">Repeat</keyword>
<dbReference type="GO" id="GO:0005737">
    <property type="term" value="C:cytoplasm"/>
    <property type="evidence" value="ECO:0007669"/>
    <property type="project" value="TreeGrafter"/>
</dbReference>
<dbReference type="SUPFAM" id="SSF52058">
    <property type="entry name" value="L domain-like"/>
    <property type="match status" value="1"/>
</dbReference>
<sequence length="380" mass="43085">MSVELKENATKHHIPPELGNATDLKVPKSESRASNSSDQEADAELECLADNSASDDGNGYPETPADVAFARTRRQQQAVIDGIQKTKELGSTSIDLSQTQLQAFPDDLLELTNLEFIYLEGNEIGYLPDEFFKYFPRLRWLDLRNNVLCRIPSVYLSNHSCLRNMLLEGNNLRNLPLELGLVRSLHGLNIANNPLDFPPQEIIEKGTQGILSFLREMMDAKNTAKMTDLDLNLSEEVPDGFEHVSASSDDWNTNASMMELAKRREFVKKSKSHGSSPHNGMQTHAEQPEYTVGARSAELHRPTSYAENRNQHILKLKKAGALGQIDRKKRKKENKLSWRVNQFPAPPPEDYVAFKMNEEKQLARVKEFKEKTDAILQRRK</sequence>
<gene>
    <name evidence="4" type="ORF">RRG08_047265</name>
</gene>
<dbReference type="InterPro" id="IPR032675">
    <property type="entry name" value="LRR_dom_sf"/>
</dbReference>
<comment type="caution">
    <text evidence="4">The sequence shown here is derived from an EMBL/GenBank/DDBJ whole genome shotgun (WGS) entry which is preliminary data.</text>
</comment>
<evidence type="ECO:0000256" key="1">
    <source>
        <dbReference type="ARBA" id="ARBA00022614"/>
    </source>
</evidence>
<organism evidence="4 5">
    <name type="scientific">Elysia crispata</name>
    <name type="common">lettuce slug</name>
    <dbReference type="NCBI Taxonomy" id="231223"/>
    <lineage>
        <taxon>Eukaryota</taxon>
        <taxon>Metazoa</taxon>
        <taxon>Spiralia</taxon>
        <taxon>Lophotrochozoa</taxon>
        <taxon>Mollusca</taxon>
        <taxon>Gastropoda</taxon>
        <taxon>Heterobranchia</taxon>
        <taxon>Euthyneura</taxon>
        <taxon>Panpulmonata</taxon>
        <taxon>Sacoglossa</taxon>
        <taxon>Placobranchoidea</taxon>
        <taxon>Plakobranchidae</taxon>
        <taxon>Elysia</taxon>
    </lineage>
</organism>
<keyword evidence="5" id="KW-1185">Reference proteome</keyword>
<evidence type="ECO:0000256" key="3">
    <source>
        <dbReference type="SAM" id="MobiDB-lite"/>
    </source>
</evidence>
<feature type="compositionally biased region" description="Basic and acidic residues" evidence="3">
    <location>
        <begin position="1"/>
        <end position="10"/>
    </location>
</feature>
<protein>
    <recommendedName>
        <fullName evidence="6">Leucine-rich repeat-containing protein 27</fullName>
    </recommendedName>
</protein>
<keyword evidence="1" id="KW-0433">Leucine-rich repeat</keyword>
<dbReference type="PANTHER" id="PTHR48051:SF1">
    <property type="entry name" value="RAS SUPPRESSOR PROTEIN 1"/>
    <property type="match status" value="1"/>
</dbReference>